<protein>
    <submittedName>
        <fullName evidence="2">Uncharacterized protein</fullName>
    </submittedName>
</protein>
<gene>
    <name evidence="2" type="ORF">PACLA_8A035776</name>
</gene>
<feature type="compositionally biased region" description="Polar residues" evidence="1">
    <location>
        <begin position="657"/>
        <end position="681"/>
    </location>
</feature>
<accession>A0A7D9IW91</accession>
<name>A0A7D9IW91_PARCT</name>
<evidence type="ECO:0000313" key="2">
    <source>
        <dbReference type="EMBL" id="CAB4020224.1"/>
    </source>
</evidence>
<feature type="non-terminal residue" evidence="2">
    <location>
        <position position="1"/>
    </location>
</feature>
<sequence>MLIKGTRSDDASATPIPVSRDQLSSLIEDKVTETLKRTLPDILRNAFMTPEPNGSQENIAVKQPQPKRAKVVDSDTPPAFVGSSRSDKYYAPAPEATISEELTSFIKSAFTKQLSKEVWTNVMEQYPDIKGTADFLVSPIMQTGMKEDIKRVHGLSRTKDLFTFDEGLADKQAPFISVVRPLVSALQALEPTEVDVDEVEPSGPDPDHIKALIEDAIVLLGNAHCRLNIWRQKRFAEYLTDVEGVFKPTSPFVTSPFVTNPSSDLVLLDRNITTHSERIQTTTNPIGENVKTTQNAADYQLPTLKDIKPTDNLVVGRIKQFYSNWTLITSNPWILSIVQGYKIPFVRQPIQWRQRQTKAKSKEDLASIKEAILQLQAKGAVKAVQEESNQFTSTLFIVKQVSKDRPIFNLKNLNRFVQSQKFKMEGLEASQEISEEKCSQAPSQCLEFLGSLINSREMTQANEPLLPTFTRANVSRTRQSVRPDHLHRCVQSRMGSTVQRNHDRGTMEHPRIQTTHQHSRNESSPSGHPVLSDNTDGQLYSSCICQQERGNQVFDFSSLGSRDLEQCRCGLGFSSLQRTHRVDSGQGDLRTPGCNGGRCNDIAMEQMDIVHSCANCNASPHSEEDTRRSGNLSTHCPELAGPDMVSATIGDVGQHPVPSSNDGNESVSTLRPGSATPSVENNEAGGMATFRERCRAGGLPPQVCDILMASWREGTKKRYEGPWRLWTSIDAQYTGHSTRAAATSMAAENGVPLEDIIAAADCI</sequence>
<organism evidence="2 3">
    <name type="scientific">Paramuricea clavata</name>
    <name type="common">Red gorgonian</name>
    <name type="synonym">Violescent sea-whip</name>
    <dbReference type="NCBI Taxonomy" id="317549"/>
    <lineage>
        <taxon>Eukaryota</taxon>
        <taxon>Metazoa</taxon>
        <taxon>Cnidaria</taxon>
        <taxon>Anthozoa</taxon>
        <taxon>Octocorallia</taxon>
        <taxon>Malacalcyonacea</taxon>
        <taxon>Plexauridae</taxon>
        <taxon>Paramuricea</taxon>
    </lineage>
</organism>
<dbReference type="PANTHER" id="PTHR33066:SF2">
    <property type="entry name" value="FILAGGRIN-2-LIKE"/>
    <property type="match status" value="1"/>
</dbReference>
<dbReference type="PANTHER" id="PTHR33066">
    <property type="entry name" value="INTEGRASE_SAM-LIKE_N DOMAIN-CONTAINING PROTEIN"/>
    <property type="match status" value="1"/>
</dbReference>
<keyword evidence="3" id="KW-1185">Reference proteome</keyword>
<reference evidence="2" key="1">
    <citation type="submission" date="2020-04" db="EMBL/GenBank/DDBJ databases">
        <authorList>
            <person name="Alioto T."/>
            <person name="Alioto T."/>
            <person name="Gomez Garrido J."/>
        </authorList>
    </citation>
    <scope>NUCLEOTIDE SEQUENCE</scope>
    <source>
        <strain evidence="2">A484AB</strain>
    </source>
</reference>
<evidence type="ECO:0000313" key="3">
    <source>
        <dbReference type="Proteomes" id="UP001152795"/>
    </source>
</evidence>
<dbReference type="EMBL" id="CACRXK020010848">
    <property type="protein sequence ID" value="CAB4020224.1"/>
    <property type="molecule type" value="Genomic_DNA"/>
</dbReference>
<feature type="compositionally biased region" description="Polar residues" evidence="1">
    <location>
        <begin position="512"/>
        <end position="533"/>
    </location>
</feature>
<dbReference type="AlphaFoldDB" id="A0A7D9IW91"/>
<feature type="region of interest" description="Disordered" evidence="1">
    <location>
        <begin position="652"/>
        <end position="682"/>
    </location>
</feature>
<comment type="caution">
    <text evidence="2">The sequence shown here is derived from an EMBL/GenBank/DDBJ whole genome shotgun (WGS) entry which is preliminary data.</text>
</comment>
<dbReference type="Proteomes" id="UP001152795">
    <property type="component" value="Unassembled WGS sequence"/>
</dbReference>
<evidence type="ECO:0000256" key="1">
    <source>
        <dbReference type="SAM" id="MobiDB-lite"/>
    </source>
</evidence>
<feature type="region of interest" description="Disordered" evidence="1">
    <location>
        <begin position="49"/>
        <end position="78"/>
    </location>
</feature>
<proteinExistence type="predicted"/>
<feature type="region of interest" description="Disordered" evidence="1">
    <location>
        <begin position="511"/>
        <end position="533"/>
    </location>
</feature>